<dbReference type="EMBL" id="CP012033">
    <property type="protein sequence ID" value="AKP64327.1"/>
    <property type="molecule type" value="Genomic_DNA"/>
</dbReference>
<dbReference type="Gene3D" id="3.40.390.10">
    <property type="entry name" value="Collagenase (Catalytic Domain)"/>
    <property type="match status" value="1"/>
</dbReference>
<evidence type="ECO:0000313" key="3">
    <source>
        <dbReference type="Proteomes" id="UP000036000"/>
    </source>
</evidence>
<sequence>MLNVKSKRLLKFVTLMGIGVSLLGAGSVTANASSQPDWNNFNVYTSGKGAHDGWAISSDYVIKYRIDSKSSHYRGIWKKAIANWNSAHSVKLVPAKKGKSAQMHMTSVSSFTNTTKYDEELSLNKDDYANKDGYSVVDSRFWYDILDYSNWTRIISRSRSLLNREVMNNGNYSDKQRINVATRELGYSMGLKYNHKSNSVMNADNYKVGITKSDKKQLKKLYRGATVN</sequence>
<dbReference type="RefSeq" id="WP_048733258.1">
    <property type="nucleotide sequence ID" value="NZ_CP012033.1"/>
</dbReference>
<evidence type="ECO:0000256" key="1">
    <source>
        <dbReference type="SAM" id="SignalP"/>
    </source>
</evidence>
<dbReference type="KEGG" id="lko:ABN16_04505"/>
<proteinExistence type="predicted"/>
<protein>
    <submittedName>
        <fullName evidence="2">Uncharacterized protein</fullName>
    </submittedName>
</protein>
<dbReference type="Proteomes" id="UP000036000">
    <property type="component" value="Chromosome"/>
</dbReference>
<evidence type="ECO:0000313" key="2">
    <source>
        <dbReference type="EMBL" id="AKP64327.1"/>
    </source>
</evidence>
<feature type="signal peptide" evidence="1">
    <location>
        <begin position="1"/>
        <end position="32"/>
    </location>
</feature>
<name>A0AAC8UVF1_9LACO</name>
<dbReference type="SUPFAM" id="SSF55486">
    <property type="entry name" value="Metalloproteases ('zincins'), catalytic domain"/>
    <property type="match status" value="1"/>
</dbReference>
<reference evidence="2 3" key="1">
    <citation type="submission" date="2015-07" db="EMBL/GenBank/DDBJ databases">
        <title>Lactobacillus korensis/26-25/ whole genome sequencing.</title>
        <authorList>
            <person name="Kim M.K."/>
            <person name="Im W.-T."/>
            <person name="Srinivasan S."/>
            <person name="Lee J.-J."/>
        </authorList>
    </citation>
    <scope>NUCLEOTIDE SEQUENCE [LARGE SCALE GENOMIC DNA]</scope>
    <source>
        <strain evidence="2 3">26-25</strain>
    </source>
</reference>
<gene>
    <name evidence="2" type="ORF">ABN16_04505</name>
</gene>
<organism evidence="2 3">
    <name type="scientific">Levilactobacillus koreensis</name>
    <dbReference type="NCBI Taxonomy" id="637971"/>
    <lineage>
        <taxon>Bacteria</taxon>
        <taxon>Bacillati</taxon>
        <taxon>Bacillota</taxon>
        <taxon>Bacilli</taxon>
        <taxon>Lactobacillales</taxon>
        <taxon>Lactobacillaceae</taxon>
        <taxon>Levilactobacillus</taxon>
    </lineage>
</organism>
<dbReference type="AlphaFoldDB" id="A0AAC8UVF1"/>
<feature type="chain" id="PRO_5042034003" evidence="1">
    <location>
        <begin position="33"/>
        <end position="228"/>
    </location>
</feature>
<accession>A0AAC8UVF1</accession>
<dbReference type="GO" id="GO:0008237">
    <property type="term" value="F:metallopeptidase activity"/>
    <property type="evidence" value="ECO:0007669"/>
    <property type="project" value="InterPro"/>
</dbReference>
<keyword evidence="3" id="KW-1185">Reference proteome</keyword>
<keyword evidence="1" id="KW-0732">Signal</keyword>
<dbReference type="InterPro" id="IPR024079">
    <property type="entry name" value="MetalloPept_cat_dom_sf"/>
</dbReference>